<dbReference type="InterPro" id="IPR005650">
    <property type="entry name" value="BlaI_family"/>
</dbReference>
<evidence type="ECO:0000313" key="5">
    <source>
        <dbReference type="EMBL" id="OAA94436.1"/>
    </source>
</evidence>
<dbReference type="InterPro" id="IPR036388">
    <property type="entry name" value="WH-like_DNA-bd_sf"/>
</dbReference>
<reference evidence="6 8" key="2">
    <citation type="journal article" date="2016" name="Front. Microbiol.">
        <title>Industrial Acetogenic Biocatalysts: A Comparative Metabolic and Genomic Analysis.</title>
        <authorList>
            <person name="Bengelsdorf F."/>
            <person name="Poehlein A."/>
            <person name="Sonja S."/>
            <person name="Erz C."/>
            <person name="Hummel T."/>
            <person name="Hoffmeister S."/>
            <person name="Daniel R."/>
            <person name="Durre P."/>
        </authorList>
    </citation>
    <scope>NUCLEOTIDE SEQUENCE [LARGE SCALE GENOMIC DNA]</scope>
    <source>
        <strain evidence="6 8">PTA-10522</strain>
    </source>
</reference>
<dbReference type="InterPro" id="IPR036390">
    <property type="entry name" value="WH_DNA-bd_sf"/>
</dbReference>
<name>A0A166U190_9CLOT</name>
<dbReference type="AlphaFoldDB" id="A0A166U190"/>
<dbReference type="Pfam" id="PF03965">
    <property type="entry name" value="Penicillinase_R"/>
    <property type="match status" value="1"/>
</dbReference>
<evidence type="ECO:0000313" key="6">
    <source>
        <dbReference type="EMBL" id="OBR93180.1"/>
    </source>
</evidence>
<comment type="caution">
    <text evidence="5">The sequence shown here is derived from an EMBL/GenBank/DDBJ whole genome shotgun (WGS) entry which is preliminary data.</text>
</comment>
<dbReference type="PIRSF" id="PIRSF019455">
    <property type="entry name" value="CopR_AtkY"/>
    <property type="match status" value="1"/>
</dbReference>
<evidence type="ECO:0000256" key="1">
    <source>
        <dbReference type="ARBA" id="ARBA00011046"/>
    </source>
</evidence>
<keyword evidence="3" id="KW-0238">DNA-binding</keyword>
<evidence type="ECO:0000313" key="7">
    <source>
        <dbReference type="Proteomes" id="UP000077384"/>
    </source>
</evidence>
<dbReference type="Proteomes" id="UP000093694">
    <property type="component" value="Unassembled WGS sequence"/>
</dbReference>
<evidence type="ECO:0000256" key="4">
    <source>
        <dbReference type="ARBA" id="ARBA00023163"/>
    </source>
</evidence>
<dbReference type="EMBL" id="LITQ01000003">
    <property type="protein sequence ID" value="OAA94436.1"/>
    <property type="molecule type" value="Genomic_DNA"/>
</dbReference>
<sequence>MANIPKISESEWEVMKVIWNKNPCSANEIIKQLEDSTSWKPKTVKSLISRLLKKNVIGFNEEGRTYYYYPLFDEKECARQESSSFIKRVYNGAAKNMLLNFIEDNKLTEEDLDDLKKILNDRD</sequence>
<dbReference type="SUPFAM" id="SSF46785">
    <property type="entry name" value="Winged helix' DNA-binding domain"/>
    <property type="match status" value="1"/>
</dbReference>
<dbReference type="GO" id="GO:0045892">
    <property type="term" value="P:negative regulation of DNA-templated transcription"/>
    <property type="evidence" value="ECO:0007669"/>
    <property type="project" value="InterPro"/>
</dbReference>
<protein>
    <submittedName>
        <fullName evidence="5">Penicillinase repressor</fullName>
    </submittedName>
</protein>
<evidence type="ECO:0000313" key="8">
    <source>
        <dbReference type="Proteomes" id="UP000093694"/>
    </source>
</evidence>
<keyword evidence="8" id="KW-1185">Reference proteome</keyword>
<keyword evidence="4" id="KW-0804">Transcription</keyword>
<keyword evidence="2" id="KW-0805">Transcription regulation</keyword>
<dbReference type="RefSeq" id="WP_013238012.1">
    <property type="nucleotide sequence ID" value="NZ_LITQ01000003.1"/>
</dbReference>
<proteinExistence type="inferred from homology"/>
<organism evidence="5 7">
    <name type="scientific">Clostridium coskatii</name>
    <dbReference type="NCBI Taxonomy" id="1705578"/>
    <lineage>
        <taxon>Bacteria</taxon>
        <taxon>Bacillati</taxon>
        <taxon>Bacillota</taxon>
        <taxon>Clostridia</taxon>
        <taxon>Eubacteriales</taxon>
        <taxon>Clostridiaceae</taxon>
        <taxon>Clostridium</taxon>
    </lineage>
</organism>
<evidence type="ECO:0000256" key="3">
    <source>
        <dbReference type="ARBA" id="ARBA00023125"/>
    </source>
</evidence>
<dbReference type="Gene3D" id="1.10.10.10">
    <property type="entry name" value="Winged helix-like DNA-binding domain superfamily/Winged helix DNA-binding domain"/>
    <property type="match status" value="1"/>
</dbReference>
<dbReference type="GO" id="GO:0003677">
    <property type="term" value="F:DNA binding"/>
    <property type="evidence" value="ECO:0007669"/>
    <property type="project" value="UniProtKB-KW"/>
</dbReference>
<comment type="similarity">
    <text evidence="1">Belongs to the BlaI transcriptional regulatory family.</text>
</comment>
<dbReference type="Proteomes" id="UP000077384">
    <property type="component" value="Unassembled WGS sequence"/>
</dbReference>
<evidence type="ECO:0000256" key="2">
    <source>
        <dbReference type="ARBA" id="ARBA00023015"/>
    </source>
</evidence>
<accession>A0A166U190</accession>
<dbReference type="EMBL" id="LROR01000054">
    <property type="protein sequence ID" value="OBR93180.1"/>
    <property type="molecule type" value="Genomic_DNA"/>
</dbReference>
<reference evidence="5 7" key="1">
    <citation type="journal article" date="2015" name="Biotechnol. Bioeng.">
        <title>Genome sequence and phenotypic characterization of Caulobacter segnis.</title>
        <authorList>
            <person name="Patel S."/>
            <person name="Fletcher B."/>
            <person name="Scott D.C."/>
            <person name="Ely B."/>
        </authorList>
    </citation>
    <scope>NUCLEOTIDE SEQUENCE [LARGE SCALE GENOMIC DNA]</scope>
    <source>
        <strain evidence="5 7">PS02</strain>
    </source>
</reference>
<dbReference type="PATRIC" id="fig|1705578.3.peg.2639"/>
<dbReference type="Gene3D" id="1.10.4040.10">
    <property type="entry name" value="Penicillinase repressor domain"/>
    <property type="match status" value="1"/>
</dbReference>
<gene>
    <name evidence="5" type="primary">blaI_2</name>
    <name evidence="6" type="synonym">blaI_4</name>
    <name evidence="6" type="ORF">CLCOS_26520</name>
    <name evidence="5" type="ORF">WX73_02982</name>
</gene>